<protein>
    <recommendedName>
        <fullName evidence="3">Beta-lactamase-related domain-containing protein</fullName>
    </recommendedName>
</protein>
<evidence type="ECO:0000259" key="3">
    <source>
        <dbReference type="Pfam" id="PF00144"/>
    </source>
</evidence>
<keyword evidence="5" id="KW-1185">Reference proteome</keyword>
<evidence type="ECO:0000313" key="5">
    <source>
        <dbReference type="Proteomes" id="UP000000560"/>
    </source>
</evidence>
<dbReference type="GO" id="GO:0016787">
    <property type="term" value="F:hydrolase activity"/>
    <property type="evidence" value="ECO:0000318"/>
    <property type="project" value="GO_Central"/>
</dbReference>
<dbReference type="PANTHER" id="PTHR43283">
    <property type="entry name" value="BETA-LACTAMASE-RELATED"/>
    <property type="match status" value="1"/>
</dbReference>
<reference evidence="5" key="1">
    <citation type="journal article" date="2005" name="Nature">
        <title>Sequencing of Aspergillus nidulans and comparative analysis with A. fumigatus and A. oryzae.</title>
        <authorList>
            <person name="Galagan J.E."/>
            <person name="Calvo S.E."/>
            <person name="Cuomo C."/>
            <person name="Ma L.J."/>
            <person name="Wortman J.R."/>
            <person name="Batzoglou S."/>
            <person name="Lee S.I."/>
            <person name="Basturkmen M."/>
            <person name="Spevak C.C."/>
            <person name="Clutterbuck J."/>
            <person name="Kapitonov V."/>
            <person name="Jurka J."/>
            <person name="Scazzocchio C."/>
            <person name="Farman M."/>
            <person name="Butler J."/>
            <person name="Purcell S."/>
            <person name="Harris S."/>
            <person name="Braus G.H."/>
            <person name="Draht O."/>
            <person name="Busch S."/>
            <person name="D'Enfert C."/>
            <person name="Bouchier C."/>
            <person name="Goldman G.H."/>
            <person name="Bell-Pedersen D."/>
            <person name="Griffiths-Jones S."/>
            <person name="Doonan J.H."/>
            <person name="Yu J."/>
            <person name="Vienken K."/>
            <person name="Pain A."/>
            <person name="Freitag M."/>
            <person name="Selker E.U."/>
            <person name="Archer D.B."/>
            <person name="Penalva M.A."/>
            <person name="Oakley B.R."/>
            <person name="Momany M."/>
            <person name="Tanaka T."/>
            <person name="Kumagai T."/>
            <person name="Asai K."/>
            <person name="Machida M."/>
            <person name="Nierman W.C."/>
            <person name="Denning D.W."/>
            <person name="Caddick M."/>
            <person name="Hynes M."/>
            <person name="Paoletti M."/>
            <person name="Fischer R."/>
            <person name="Miller B."/>
            <person name="Dyer P."/>
            <person name="Sachs M.S."/>
            <person name="Osmani S.A."/>
            <person name="Birren B.W."/>
        </authorList>
    </citation>
    <scope>NUCLEOTIDE SEQUENCE [LARGE SCALE GENOMIC DNA]</scope>
    <source>
        <strain evidence="5">FGSC A4 / ATCC 38163 / CBS 112.46 / NRRL 194 / M139</strain>
    </source>
</reference>
<dbReference type="OMA" id="RKGSMMW"/>
<feature type="domain" description="Beta-lactamase-related" evidence="3">
    <location>
        <begin position="35"/>
        <end position="370"/>
    </location>
</feature>
<accession>C8V0W9</accession>
<dbReference type="EMBL" id="BN001301">
    <property type="protein sequence ID" value="CBF71036.1"/>
    <property type="molecule type" value="Genomic_DNA"/>
</dbReference>
<proteinExistence type="inferred from homology"/>
<reference evidence="5" key="2">
    <citation type="journal article" date="2009" name="Fungal Genet. Biol.">
        <title>The 2008 update of the Aspergillus nidulans genome annotation: a community effort.</title>
        <authorList>
            <person name="Wortman J.R."/>
            <person name="Gilsenan J.M."/>
            <person name="Joardar V."/>
            <person name="Deegan J."/>
            <person name="Clutterbuck J."/>
            <person name="Andersen M.R."/>
            <person name="Archer D."/>
            <person name="Bencina M."/>
            <person name="Braus G."/>
            <person name="Coutinho P."/>
            <person name="von Dohren H."/>
            <person name="Doonan J."/>
            <person name="Driessen A.J."/>
            <person name="Durek P."/>
            <person name="Espeso E."/>
            <person name="Fekete E."/>
            <person name="Flipphi M."/>
            <person name="Estrada C.G."/>
            <person name="Geysens S."/>
            <person name="Goldman G."/>
            <person name="de Groot P.W."/>
            <person name="Hansen K."/>
            <person name="Harris S.D."/>
            <person name="Heinekamp T."/>
            <person name="Helmstaedt K."/>
            <person name="Henrissat B."/>
            <person name="Hofmann G."/>
            <person name="Homan T."/>
            <person name="Horio T."/>
            <person name="Horiuchi H."/>
            <person name="James S."/>
            <person name="Jones M."/>
            <person name="Karaffa L."/>
            <person name="Karanyi Z."/>
            <person name="Kato M."/>
            <person name="Keller N."/>
            <person name="Kelly D.E."/>
            <person name="Kiel J.A."/>
            <person name="Kim J.M."/>
            <person name="van der Klei I.J."/>
            <person name="Klis F.M."/>
            <person name="Kovalchuk A."/>
            <person name="Krasevec N."/>
            <person name="Kubicek C.P."/>
            <person name="Liu B."/>
            <person name="Maccabe A."/>
            <person name="Meyer V."/>
            <person name="Mirabito P."/>
            <person name="Miskei M."/>
            <person name="Mos M."/>
            <person name="Mullins J."/>
            <person name="Nelson D.R."/>
            <person name="Nielsen J."/>
            <person name="Oakley B.R."/>
            <person name="Osmani S.A."/>
            <person name="Pakula T."/>
            <person name="Paszewski A."/>
            <person name="Paulsen I."/>
            <person name="Pilsyk S."/>
            <person name="Pocsi I."/>
            <person name="Punt P.J."/>
            <person name="Ram A.F."/>
            <person name="Ren Q."/>
            <person name="Robellet X."/>
            <person name="Robson G."/>
            <person name="Seiboth B."/>
            <person name="van Solingen P."/>
            <person name="Specht T."/>
            <person name="Sun J."/>
            <person name="Taheri-Talesh N."/>
            <person name="Takeshita N."/>
            <person name="Ussery D."/>
            <person name="vanKuyk P.A."/>
            <person name="Visser H."/>
            <person name="van de Vondervoort P.J."/>
            <person name="de Vries R.P."/>
            <person name="Walton J."/>
            <person name="Xiang X."/>
            <person name="Xiong Y."/>
            <person name="Zeng A.P."/>
            <person name="Brandt B.W."/>
            <person name="Cornell M.J."/>
            <person name="van den Hondel C.A."/>
            <person name="Visser J."/>
            <person name="Oliver S.G."/>
            <person name="Turner G."/>
        </authorList>
    </citation>
    <scope>GENOME REANNOTATION</scope>
    <source>
        <strain evidence="5">FGSC A4 / ATCC 38163 / CBS 112.46 / NRRL 194 / M139</strain>
    </source>
</reference>
<name>Q5AYP8_EMENI</name>
<evidence type="ECO:0000256" key="1">
    <source>
        <dbReference type="ARBA" id="ARBA00009009"/>
    </source>
</evidence>
<keyword evidence="2" id="KW-0378">Hydrolase</keyword>
<dbReference type="Proteomes" id="UP000000560">
    <property type="component" value="Chromosome I"/>
</dbReference>
<dbReference type="InParanoid" id="Q5AYP8"/>
<dbReference type="InterPro" id="IPR050789">
    <property type="entry name" value="Diverse_Enzym_Activities"/>
</dbReference>
<dbReference type="RefSeq" id="XP_664186.1">
    <property type="nucleotide sequence ID" value="XM_659094.1"/>
</dbReference>
<dbReference type="InterPro" id="IPR012338">
    <property type="entry name" value="Beta-lactam/transpept-like"/>
</dbReference>
<dbReference type="KEGG" id="ani:ANIA_06582"/>
<dbReference type="Gene3D" id="3.40.710.10">
    <property type="entry name" value="DD-peptidase/beta-lactamase superfamily"/>
    <property type="match status" value="1"/>
</dbReference>
<dbReference type="OrthoDB" id="428260at2759"/>
<dbReference type="InterPro" id="IPR001466">
    <property type="entry name" value="Beta-lactam-related"/>
</dbReference>
<gene>
    <name evidence="4" type="ORF">ANIA_06582</name>
</gene>
<dbReference type="GeneID" id="2870650"/>
<dbReference type="AlphaFoldDB" id="Q5AYP8"/>
<sequence length="433" mass="46661">MEALDRILEKATDPTSGILHGTVFIAVDRSAKIPGETIYARASGVDSVATGAEASPKPLQLNSLYWVASMTKLVTAVAAAQLIERKILDLDMDVRKYVKELEGVSGKNSAHFLREYGISALFRPKSTLLAGSGADGAEQEGYTHPLLFQPGTSWGYGAGLDWAGVLGLLKIERVTGVRLSTYIEDNIFSRLDASCTSFLHPNQQPQDKTPPPLLEMAYRTTPSPSNRNSKATNSSFTTPNPVLKPIPFLQAGPIILTYPLSHDLGGIGLFSTPADFASLLASLLRDGDRLFARGKDSTDLLLAPQLFSEYPKAGIALPAGLGRQMKRIFGVGVDARYSTVKQPVEQPEWIDRKSGIAAALFTQLMPPSDEKVTGLLISLEEALYAAVGNREGSMDQTVDRGFPHRCLFTIILYPPRITTGSISTGNQVAAELG</sequence>
<dbReference type="HOGENOM" id="CLU_020027_11_1_1"/>
<dbReference type="eggNOG" id="ENOG502S4UR">
    <property type="taxonomic scope" value="Eukaryota"/>
</dbReference>
<dbReference type="STRING" id="227321.Q5AYP8"/>
<organism evidence="4 5">
    <name type="scientific">Emericella nidulans (strain FGSC A4 / ATCC 38163 / CBS 112.46 / NRRL 194 / M139)</name>
    <name type="common">Aspergillus nidulans</name>
    <dbReference type="NCBI Taxonomy" id="227321"/>
    <lineage>
        <taxon>Eukaryota</taxon>
        <taxon>Fungi</taxon>
        <taxon>Dikarya</taxon>
        <taxon>Ascomycota</taxon>
        <taxon>Pezizomycotina</taxon>
        <taxon>Eurotiomycetes</taxon>
        <taxon>Eurotiomycetidae</taxon>
        <taxon>Eurotiales</taxon>
        <taxon>Aspergillaceae</taxon>
        <taxon>Aspergillus</taxon>
        <taxon>Aspergillus subgen. Nidulantes</taxon>
    </lineage>
</organism>
<evidence type="ECO:0000313" key="4">
    <source>
        <dbReference type="EMBL" id="CBF71036.1"/>
    </source>
</evidence>
<comment type="similarity">
    <text evidence="1">Belongs to the class-A beta-lactamase family.</text>
</comment>
<evidence type="ECO:0000256" key="2">
    <source>
        <dbReference type="ARBA" id="ARBA00022801"/>
    </source>
</evidence>
<dbReference type="Pfam" id="PF00144">
    <property type="entry name" value="Beta-lactamase"/>
    <property type="match status" value="1"/>
</dbReference>
<dbReference type="PANTHER" id="PTHR43283:SF17">
    <property type="entry name" value="(LOVD), PUTATIVE (AFU_ORTHOLOGUE AFUA_5G00920)-RELATED"/>
    <property type="match status" value="1"/>
</dbReference>
<dbReference type="SUPFAM" id="SSF56601">
    <property type="entry name" value="beta-lactamase/transpeptidase-like"/>
    <property type="match status" value="1"/>
</dbReference>
<accession>Q5AYP8</accession>